<gene>
    <name evidence="1" type="ORF">AERO8C_160305</name>
</gene>
<evidence type="ECO:0000313" key="1">
    <source>
        <dbReference type="EMBL" id="VXA84152.1"/>
    </source>
</evidence>
<dbReference type="EMBL" id="CABWLC010000008">
    <property type="protein sequence ID" value="VXA84152.1"/>
    <property type="molecule type" value="Genomic_DNA"/>
</dbReference>
<evidence type="ECO:0000313" key="2">
    <source>
        <dbReference type="Proteomes" id="UP000439123"/>
    </source>
</evidence>
<protein>
    <submittedName>
        <fullName evidence="1">Uncharacterized protein</fullName>
    </submittedName>
</protein>
<accession>A0A653KYI3</accession>
<dbReference type="AlphaFoldDB" id="A0A653KYI3"/>
<sequence>MAGMIATFLEVGSIHIQGTFGDGQCGWLAGQVEVAVELLQYTFELVHIIGMEG</sequence>
<name>A0A653KYI3_AERVE</name>
<dbReference type="Proteomes" id="UP000439123">
    <property type="component" value="Unassembled WGS sequence"/>
</dbReference>
<organism evidence="1 2">
    <name type="scientific">Aeromonas veronii</name>
    <dbReference type="NCBI Taxonomy" id="654"/>
    <lineage>
        <taxon>Bacteria</taxon>
        <taxon>Pseudomonadati</taxon>
        <taxon>Pseudomonadota</taxon>
        <taxon>Gammaproteobacteria</taxon>
        <taxon>Aeromonadales</taxon>
        <taxon>Aeromonadaceae</taxon>
        <taxon>Aeromonas</taxon>
    </lineage>
</organism>
<proteinExistence type="predicted"/>
<reference evidence="1 2" key="1">
    <citation type="submission" date="2019-10" db="EMBL/GenBank/DDBJ databases">
        <authorList>
            <person name="Karimi E."/>
        </authorList>
    </citation>
    <scope>NUCLEOTIDE SEQUENCE [LARGE SCALE GENOMIC DNA]</scope>
    <source>
        <strain evidence="1">Aeromonas sp. 8C</strain>
    </source>
</reference>